<feature type="region of interest" description="Disordered" evidence="1">
    <location>
        <begin position="79"/>
        <end position="122"/>
    </location>
</feature>
<evidence type="ECO:0000313" key="2">
    <source>
        <dbReference type="Proteomes" id="UP000694857"/>
    </source>
</evidence>
<name>A0A8B8Y4I1_BALMU</name>
<dbReference type="GeneID" id="118899509"/>
<sequence>MRNRRPGQQGARSAAATQGVVGEQQARRGEVAIALERAQLVGAQAGQRVEARVQLLQARPAQRGGRQAAKRVARQAQEAQLVERGERGVQRGQQRGAAPRQRVVKLQRAQRGQPAEGVAAQGAQRVVAQVERRQAGQPVEGAVLHHLDVVVREAQSGQERQAHAARRLRLRLLPVRVPAGEGGRAQHSQGAAGRLSAAATSSSPGSSGPQCSGCPARGAITAAPASSARAAALTRAQGHTWRPLAEEPSGSRLRLQVRRRDENMWQPPPAGAGAWRTPWSERLQHHSPSTTWNAEVTTAQALTLKTVEFLYGLVLTCLPFPLICASCSFLVTEDVWVPPWLSVPSAADPWPWDSWLTHFSPLECWSAQLMKEPPESAALCRQIINCHTGLGLAVSCCPRASATFPASCWPFTRMT</sequence>
<dbReference type="KEGG" id="bmus:118899509"/>
<feature type="compositionally biased region" description="Low complexity" evidence="1">
    <location>
        <begin position="90"/>
        <end position="101"/>
    </location>
</feature>
<feature type="region of interest" description="Disordered" evidence="1">
    <location>
        <begin position="180"/>
        <end position="213"/>
    </location>
</feature>
<reference evidence="3" key="1">
    <citation type="submission" date="2025-08" db="UniProtKB">
        <authorList>
            <consortium name="RefSeq"/>
        </authorList>
    </citation>
    <scope>IDENTIFICATION</scope>
    <source>
        <tissue evidence="3">Epidermis and Blubber</tissue>
    </source>
</reference>
<gene>
    <name evidence="3" type="primary">LOC118899509</name>
</gene>
<feature type="region of interest" description="Disordered" evidence="1">
    <location>
        <begin position="1"/>
        <end position="23"/>
    </location>
</feature>
<evidence type="ECO:0000313" key="3">
    <source>
        <dbReference type="RefSeq" id="XP_036717187.1"/>
    </source>
</evidence>
<accession>A0A8B8Y4I1</accession>
<dbReference type="RefSeq" id="XP_036717187.1">
    <property type="nucleotide sequence ID" value="XM_036861292.1"/>
</dbReference>
<dbReference type="AlphaFoldDB" id="A0A8B8Y4I1"/>
<feature type="compositionally biased region" description="Low complexity" evidence="1">
    <location>
        <begin position="196"/>
        <end position="213"/>
    </location>
</feature>
<evidence type="ECO:0000256" key="1">
    <source>
        <dbReference type="SAM" id="MobiDB-lite"/>
    </source>
</evidence>
<protein>
    <submittedName>
        <fullName evidence="3">Uncharacterized protein LOC118899509</fullName>
    </submittedName>
</protein>
<organism evidence="2 3">
    <name type="scientific">Balaenoptera musculus</name>
    <name type="common">Blue whale</name>
    <dbReference type="NCBI Taxonomy" id="9771"/>
    <lineage>
        <taxon>Eukaryota</taxon>
        <taxon>Metazoa</taxon>
        <taxon>Chordata</taxon>
        <taxon>Craniata</taxon>
        <taxon>Vertebrata</taxon>
        <taxon>Euteleostomi</taxon>
        <taxon>Mammalia</taxon>
        <taxon>Eutheria</taxon>
        <taxon>Laurasiatheria</taxon>
        <taxon>Artiodactyla</taxon>
        <taxon>Whippomorpha</taxon>
        <taxon>Cetacea</taxon>
        <taxon>Mysticeti</taxon>
        <taxon>Balaenopteridae</taxon>
        <taxon>Balaenoptera</taxon>
    </lineage>
</organism>
<dbReference type="Proteomes" id="UP000694857">
    <property type="component" value="Chromosome 8"/>
</dbReference>
<proteinExistence type="predicted"/>
<keyword evidence="2" id="KW-1185">Reference proteome</keyword>